<dbReference type="InterPro" id="IPR002646">
    <property type="entry name" value="PolA_pol_head_dom"/>
</dbReference>
<sequence>MTTDTTTVCASAGFARLRRKGFEDFGFDFPKFFSFMKKGSFLSEISREIVLNERERELKRVLLVVSEECGRRGRPVVLRFAGGWVRDKLLGLESNDLDVVVDTMSGYEFALCLSRYLARHRESQMGHSYVARIERNPEKSKHLETATTHMLGIELDFVNLRSESYCQDSRIPTMAFGTPEEDSLRRDCTINALFYNIHTCEIEDFTKRGLEDIKLKRIATPLEPYQTFDDDPLRILRCIRFSSRFGFEIDLEAKNAMMHPNIKKSLSTKISKERIGVEVGKMLEGKNPYDSLKLIYELGLYENIFSTDSLMRPKEDLRCIPLVIELTKWIMQDKREHISKDESDSTLPSEHSISSILRSISINPFEDHTDLLGGIKNNMIPWLLSILIPWKEQLVKNKKVNVQYSSIVVKEGLKMSNYIANIVNESFSYFQEAQKISLECMNGTETRVSLGNSFFKRYIMFLIIIGCFVRLVKKNWPFAVFLGLIDEMLTSFLTQTDELENKYKIKRSKLESQPLFDEKKAILSRYQYLLDQIHCENLQKAYSLQPIVNGHILSKTYGLKGPQIGIALEQVILWQLKNPKGTSEQCLSQLNLK</sequence>
<dbReference type="InterPro" id="IPR032828">
    <property type="entry name" value="PolyA_RNA-bd"/>
</dbReference>
<keyword evidence="9" id="KW-1185">Reference proteome</keyword>
<protein>
    <recommendedName>
        <fullName evidence="10">Poly A polymerase head domain-containing protein</fullName>
    </recommendedName>
</protein>
<evidence type="ECO:0008006" key="10">
    <source>
        <dbReference type="Google" id="ProtNLM"/>
    </source>
</evidence>
<proteinExistence type="inferred from homology"/>
<dbReference type="Pfam" id="PF12627">
    <property type="entry name" value="PolyA_pol_RNAbd"/>
    <property type="match status" value="1"/>
</dbReference>
<dbReference type="Gene3D" id="1.10.3090.10">
    <property type="entry name" value="cca-adding enzyme, domain 2"/>
    <property type="match status" value="1"/>
</dbReference>
<dbReference type="Proteomes" id="UP000663699">
    <property type="component" value="Chromosome 14"/>
</dbReference>
<organism evidence="8 9">
    <name type="scientific">Pneumocystis wakefieldiae</name>
    <dbReference type="NCBI Taxonomy" id="38082"/>
    <lineage>
        <taxon>Eukaryota</taxon>
        <taxon>Fungi</taxon>
        <taxon>Dikarya</taxon>
        <taxon>Ascomycota</taxon>
        <taxon>Taphrinomycotina</taxon>
        <taxon>Pneumocystomycetes</taxon>
        <taxon>Pneumocystaceae</taxon>
        <taxon>Pneumocystis</taxon>
    </lineage>
</organism>
<gene>
    <name evidence="8" type="ORF">MERGE_001178</name>
</gene>
<dbReference type="GO" id="GO:0005739">
    <property type="term" value="C:mitochondrion"/>
    <property type="evidence" value="ECO:0007669"/>
    <property type="project" value="UniProtKB-ARBA"/>
</dbReference>
<dbReference type="InterPro" id="IPR043519">
    <property type="entry name" value="NT_sf"/>
</dbReference>
<keyword evidence="4 5" id="KW-0694">RNA-binding</keyword>
<evidence type="ECO:0000313" key="9">
    <source>
        <dbReference type="Proteomes" id="UP000663699"/>
    </source>
</evidence>
<dbReference type="SUPFAM" id="SSF81301">
    <property type="entry name" value="Nucleotidyltransferase"/>
    <property type="match status" value="1"/>
</dbReference>
<dbReference type="GO" id="GO:0000166">
    <property type="term" value="F:nucleotide binding"/>
    <property type="evidence" value="ECO:0007669"/>
    <property type="project" value="UniProtKB-KW"/>
</dbReference>
<feature type="domain" description="Poly A polymerase head" evidence="6">
    <location>
        <begin position="78"/>
        <end position="218"/>
    </location>
</feature>
<dbReference type="GO" id="GO:0052927">
    <property type="term" value="F:CC tRNA cytidylyltransferase activity"/>
    <property type="evidence" value="ECO:0007669"/>
    <property type="project" value="TreeGrafter"/>
</dbReference>
<keyword evidence="2 5" id="KW-0808">Transferase</keyword>
<dbReference type="FunFam" id="3.30.460.10:FF:000019">
    <property type="entry name" value="tRNA nucleotidyltransferase cca2"/>
    <property type="match status" value="1"/>
</dbReference>
<evidence type="ECO:0000256" key="2">
    <source>
        <dbReference type="ARBA" id="ARBA00022679"/>
    </source>
</evidence>
<dbReference type="AlphaFoldDB" id="A0A899G3T4"/>
<dbReference type="CDD" id="cd05398">
    <property type="entry name" value="NT_ClassII-CCAase"/>
    <property type="match status" value="1"/>
</dbReference>
<dbReference type="PANTHER" id="PTHR13734:SF5">
    <property type="entry name" value="CCA TRNA NUCLEOTIDYLTRANSFERASE, MITOCHONDRIAL"/>
    <property type="match status" value="1"/>
</dbReference>
<name>A0A899G3T4_9ASCO</name>
<accession>A0A899G3T4</accession>
<evidence type="ECO:0000256" key="5">
    <source>
        <dbReference type="RuleBase" id="RU003953"/>
    </source>
</evidence>
<evidence type="ECO:0000256" key="1">
    <source>
        <dbReference type="ARBA" id="ARBA00007265"/>
    </source>
</evidence>
<evidence type="ECO:0000313" key="8">
    <source>
        <dbReference type="EMBL" id="QSL66792.1"/>
    </source>
</evidence>
<dbReference type="GO" id="GO:0001680">
    <property type="term" value="P:tRNA 3'-terminal CCA addition"/>
    <property type="evidence" value="ECO:0007669"/>
    <property type="project" value="TreeGrafter"/>
</dbReference>
<comment type="similarity">
    <text evidence="1 5">Belongs to the tRNA nucleotidyltransferase/poly(A) polymerase family.</text>
</comment>
<reference evidence="8" key="1">
    <citation type="submission" date="2020-06" db="EMBL/GenBank/DDBJ databases">
        <title>Genomes of multiple members of Pneumocystis genus reveal paths to human pathogen Pneumocystis jirovecii.</title>
        <authorList>
            <person name="Cisse O.H."/>
            <person name="Ma L."/>
            <person name="Dekker J."/>
            <person name="Khil P."/>
            <person name="Jo J."/>
            <person name="Brenchley J."/>
            <person name="Blair R."/>
            <person name="Pahar B."/>
            <person name="Chabe M."/>
            <person name="Van Rompay K.A."/>
            <person name="Keesler R."/>
            <person name="Sukura A."/>
            <person name="Hirsch V."/>
            <person name="Kutty G."/>
            <person name="Liu Y."/>
            <person name="Peng L."/>
            <person name="Chen J."/>
            <person name="Song J."/>
            <person name="Weissenbacher-Lang C."/>
            <person name="Xu J."/>
            <person name="Upham N.S."/>
            <person name="Stajich J.E."/>
            <person name="Cuomo C.A."/>
            <person name="Cushion M.T."/>
            <person name="Kovacs J.A."/>
        </authorList>
    </citation>
    <scope>NUCLEOTIDE SEQUENCE</scope>
    <source>
        <strain evidence="8">2A</strain>
    </source>
</reference>
<evidence type="ECO:0000259" key="6">
    <source>
        <dbReference type="Pfam" id="PF01743"/>
    </source>
</evidence>
<dbReference type="SUPFAM" id="SSF81891">
    <property type="entry name" value="Poly A polymerase C-terminal region-like"/>
    <property type="match status" value="1"/>
</dbReference>
<dbReference type="OrthoDB" id="445712at2759"/>
<dbReference type="Pfam" id="PF01743">
    <property type="entry name" value="PolyA_pol"/>
    <property type="match status" value="1"/>
</dbReference>
<keyword evidence="3" id="KW-0547">Nucleotide-binding</keyword>
<dbReference type="Gene3D" id="3.30.460.10">
    <property type="entry name" value="Beta Polymerase, domain 2"/>
    <property type="match status" value="1"/>
</dbReference>
<dbReference type="PANTHER" id="PTHR13734">
    <property type="entry name" value="TRNA-NUCLEOTIDYLTRANSFERASE"/>
    <property type="match status" value="1"/>
</dbReference>
<dbReference type="GO" id="GO:0052929">
    <property type="term" value="F:ATP:3'-cytidine-cytidine-tRNA adenylyltransferase activity"/>
    <property type="evidence" value="ECO:0007669"/>
    <property type="project" value="TreeGrafter"/>
</dbReference>
<dbReference type="GO" id="GO:0003723">
    <property type="term" value="F:RNA binding"/>
    <property type="evidence" value="ECO:0007669"/>
    <property type="project" value="UniProtKB-KW"/>
</dbReference>
<evidence type="ECO:0000256" key="3">
    <source>
        <dbReference type="ARBA" id="ARBA00022741"/>
    </source>
</evidence>
<dbReference type="EMBL" id="CP054545">
    <property type="protein sequence ID" value="QSL66792.1"/>
    <property type="molecule type" value="Genomic_DNA"/>
</dbReference>
<feature type="domain" description="tRNA nucleotidyltransferase/poly(A) polymerase RNA and SrmB- binding" evidence="7">
    <location>
        <begin position="246"/>
        <end position="305"/>
    </location>
</feature>
<evidence type="ECO:0000259" key="7">
    <source>
        <dbReference type="Pfam" id="PF12627"/>
    </source>
</evidence>
<evidence type="ECO:0000256" key="4">
    <source>
        <dbReference type="ARBA" id="ARBA00022884"/>
    </source>
</evidence>